<comment type="caution">
    <text evidence="3">The sequence shown here is derived from an EMBL/GenBank/DDBJ whole genome shotgun (WGS) entry which is preliminary data.</text>
</comment>
<protein>
    <submittedName>
        <fullName evidence="3">UDP-glucose-lipooligosaccharide glucosyltransferase</fullName>
    </submittedName>
</protein>
<proteinExistence type="predicted"/>
<feature type="domain" description="Glycosyl transferase family 25" evidence="2">
    <location>
        <begin position="6"/>
        <end position="180"/>
    </location>
</feature>
<dbReference type="Proteomes" id="UP000257045">
    <property type="component" value="Unassembled WGS sequence"/>
</dbReference>
<evidence type="ECO:0000313" key="3">
    <source>
        <dbReference type="EMBL" id="RDU71143.1"/>
    </source>
</evidence>
<keyword evidence="3" id="KW-0808">Transferase</keyword>
<reference evidence="3 4" key="1">
    <citation type="submission" date="2018-04" db="EMBL/GenBank/DDBJ databases">
        <title>Novel Campyloabacter and Helicobacter Species and Strains.</title>
        <authorList>
            <person name="Mannion A.J."/>
            <person name="Shen Z."/>
            <person name="Fox J.G."/>
        </authorList>
    </citation>
    <scope>NUCLEOTIDE SEQUENCE [LARGE SCALE GENOMIC DNA]</scope>
    <source>
        <strain evidence="3 4">MIT 04-9366</strain>
    </source>
</reference>
<accession>A0A3D8J190</accession>
<evidence type="ECO:0000313" key="4">
    <source>
        <dbReference type="Proteomes" id="UP000257045"/>
    </source>
</evidence>
<evidence type="ECO:0000259" key="2">
    <source>
        <dbReference type="Pfam" id="PF01755"/>
    </source>
</evidence>
<evidence type="ECO:0000256" key="1">
    <source>
        <dbReference type="SAM" id="Coils"/>
    </source>
</evidence>
<name>A0A3D8J190_9HELI</name>
<dbReference type="GO" id="GO:0016740">
    <property type="term" value="F:transferase activity"/>
    <property type="evidence" value="ECO:0007669"/>
    <property type="project" value="UniProtKB-KW"/>
</dbReference>
<organism evidence="3 4">
    <name type="scientific">Helicobacter brantae</name>
    <dbReference type="NCBI Taxonomy" id="375927"/>
    <lineage>
        <taxon>Bacteria</taxon>
        <taxon>Pseudomonadati</taxon>
        <taxon>Campylobacterota</taxon>
        <taxon>Epsilonproteobacteria</taxon>
        <taxon>Campylobacterales</taxon>
        <taxon>Helicobacteraceae</taxon>
        <taxon>Helicobacter</taxon>
    </lineage>
</organism>
<dbReference type="AlphaFoldDB" id="A0A3D8J190"/>
<dbReference type="Pfam" id="PF01755">
    <property type="entry name" value="Glyco_transf_25"/>
    <property type="match status" value="1"/>
</dbReference>
<dbReference type="RefSeq" id="WP_115569289.1">
    <property type="nucleotide sequence ID" value="NZ_NXLV01000004.1"/>
</dbReference>
<keyword evidence="1" id="KW-0175">Coiled coil</keyword>
<sequence length="251" mass="29098">MESLPMLKAYIINLSSAKERKERMQEEIARVGEQKIIEFCFYEAIAAGSEKFREYQAHYKRDFLTQLYRGKRLSDGEKACFASHYSLWQKCVSENRAMLVLEDDITFLDGFLEQIQRIESAGVDFVRLMSFFQKKSTPFNDFLNLTKENICGTQGYYLTPKGAKKLLAKSNLWLCPVDNYLDKSYIHTLPNLISNPEIIKEMPLGSCIGGGGRDCKPTLFFIITREISASLEFVWKKLYDFYMLIFLQKGK</sequence>
<dbReference type="InterPro" id="IPR002654">
    <property type="entry name" value="Glyco_trans_25"/>
</dbReference>
<gene>
    <name evidence="3" type="ORF">CQA58_03250</name>
</gene>
<keyword evidence="4" id="KW-1185">Reference proteome</keyword>
<dbReference type="EMBL" id="NXLV01000004">
    <property type="protein sequence ID" value="RDU71143.1"/>
    <property type="molecule type" value="Genomic_DNA"/>
</dbReference>
<dbReference type="CDD" id="cd06532">
    <property type="entry name" value="Glyco_transf_25"/>
    <property type="match status" value="1"/>
</dbReference>
<dbReference type="OrthoDB" id="1100027at2"/>
<feature type="coiled-coil region" evidence="1">
    <location>
        <begin position="7"/>
        <end position="34"/>
    </location>
</feature>